<dbReference type="RefSeq" id="WP_012617554.1">
    <property type="nucleotide sequence ID" value="NC_011832.1"/>
</dbReference>
<evidence type="ECO:0000313" key="11">
    <source>
        <dbReference type="EMBL" id="ACL16235.1"/>
    </source>
</evidence>
<keyword evidence="7" id="KW-1133">Transmembrane helix</keyword>
<evidence type="ECO:0000256" key="5">
    <source>
        <dbReference type="ARBA" id="ARBA00022777"/>
    </source>
</evidence>
<feature type="transmembrane region" description="Helical" evidence="7">
    <location>
        <begin position="190"/>
        <end position="214"/>
    </location>
</feature>
<evidence type="ECO:0000256" key="7">
    <source>
        <dbReference type="SAM" id="Phobius"/>
    </source>
</evidence>
<feature type="transmembrane region" description="Helical" evidence="7">
    <location>
        <begin position="162"/>
        <end position="184"/>
    </location>
</feature>
<dbReference type="InterPro" id="IPR035965">
    <property type="entry name" value="PAS-like_dom_sf"/>
</dbReference>
<dbReference type="InterPro" id="IPR052162">
    <property type="entry name" value="Sensor_kinase/Photoreceptor"/>
</dbReference>
<keyword evidence="3" id="KW-0597">Phosphoprotein</keyword>
<name>B8GGI0_METPE</name>
<dbReference type="Pfam" id="PF13188">
    <property type="entry name" value="PAS_8"/>
    <property type="match status" value="1"/>
</dbReference>
<evidence type="ECO:0000259" key="8">
    <source>
        <dbReference type="PROSITE" id="PS50109"/>
    </source>
</evidence>
<protein>
    <recommendedName>
        <fullName evidence="2">histidine kinase</fullName>
        <ecNumber evidence="2">2.7.13.3</ecNumber>
    </recommendedName>
</protein>
<dbReference type="HOGENOM" id="CLU_290963_0_0_2"/>
<dbReference type="InterPro" id="IPR036890">
    <property type="entry name" value="HATPase_C_sf"/>
</dbReference>
<feature type="transmembrane region" description="Helical" evidence="7">
    <location>
        <begin position="82"/>
        <end position="110"/>
    </location>
</feature>
<keyword evidence="5 11" id="KW-0418">Kinase</keyword>
<evidence type="ECO:0000259" key="10">
    <source>
        <dbReference type="PROSITE" id="PS50113"/>
    </source>
</evidence>
<dbReference type="InterPro" id="IPR000014">
    <property type="entry name" value="PAS"/>
</dbReference>
<dbReference type="Proteomes" id="UP000002457">
    <property type="component" value="Chromosome"/>
</dbReference>
<gene>
    <name evidence="11" type="ordered locus">Mpal_0877</name>
</gene>
<dbReference type="SMART" id="SM00387">
    <property type="entry name" value="HATPase_c"/>
    <property type="match status" value="1"/>
</dbReference>
<evidence type="ECO:0000256" key="2">
    <source>
        <dbReference type="ARBA" id="ARBA00012438"/>
    </source>
</evidence>
<dbReference type="EC" id="2.7.13.3" evidence="2"/>
<feature type="coiled-coil region" evidence="6">
    <location>
        <begin position="295"/>
        <end position="357"/>
    </location>
</feature>
<dbReference type="InterPro" id="IPR004358">
    <property type="entry name" value="Sig_transdc_His_kin-like_C"/>
</dbReference>
<feature type="domain" description="PAS" evidence="9">
    <location>
        <begin position="715"/>
        <end position="761"/>
    </location>
</feature>
<dbReference type="PRINTS" id="PR00344">
    <property type="entry name" value="BCTRLSENSOR"/>
</dbReference>
<comment type="catalytic activity">
    <reaction evidence="1">
        <text>ATP + protein L-histidine = ADP + protein N-phospho-L-histidine.</text>
        <dbReference type="EC" id="2.7.13.3"/>
    </reaction>
</comment>
<dbReference type="InterPro" id="IPR001610">
    <property type="entry name" value="PAC"/>
</dbReference>
<dbReference type="InterPro" id="IPR005467">
    <property type="entry name" value="His_kinase_dom"/>
</dbReference>
<feature type="domain" description="PAS" evidence="9">
    <location>
        <begin position="589"/>
        <end position="641"/>
    </location>
</feature>
<dbReference type="OrthoDB" id="8127at2157"/>
<dbReference type="PROSITE" id="PS50109">
    <property type="entry name" value="HIS_KIN"/>
    <property type="match status" value="1"/>
</dbReference>
<dbReference type="CDD" id="cd00075">
    <property type="entry name" value="HATPase"/>
    <property type="match status" value="1"/>
</dbReference>
<reference evidence="11 12" key="1">
    <citation type="journal article" date="2015" name="Genome Announc.">
        <title>Complete Genome Sequence of Methanosphaerula palustris E1-9CT, a Hydrogenotrophic Methanogen Isolated from a Minerotrophic Fen Peatland.</title>
        <authorList>
            <person name="Cadillo-Quiroz H."/>
            <person name="Browne P."/>
            <person name="Kyrpides N."/>
            <person name="Woyke T."/>
            <person name="Goodwin L."/>
            <person name="Detter C."/>
            <person name="Yavitt J.B."/>
            <person name="Zinder S.H."/>
        </authorList>
    </citation>
    <scope>NUCLEOTIDE SEQUENCE [LARGE SCALE GENOMIC DNA]</scope>
    <source>
        <strain evidence="12">ATCC BAA-1556 / DSM 19958 / E1-9c</strain>
    </source>
</reference>
<evidence type="ECO:0000256" key="4">
    <source>
        <dbReference type="ARBA" id="ARBA00022679"/>
    </source>
</evidence>
<evidence type="ECO:0000256" key="1">
    <source>
        <dbReference type="ARBA" id="ARBA00000085"/>
    </source>
</evidence>
<dbReference type="PANTHER" id="PTHR43304">
    <property type="entry name" value="PHYTOCHROME-LIKE PROTEIN CPH1"/>
    <property type="match status" value="1"/>
</dbReference>
<keyword evidence="7" id="KW-0472">Membrane</keyword>
<dbReference type="SUPFAM" id="SSF55874">
    <property type="entry name" value="ATPase domain of HSP90 chaperone/DNA topoisomerase II/histidine kinase"/>
    <property type="match status" value="1"/>
</dbReference>
<dbReference type="NCBIfam" id="TIGR00229">
    <property type="entry name" value="sensory_box"/>
    <property type="match status" value="4"/>
</dbReference>
<accession>B8GGI0</accession>
<evidence type="ECO:0000313" key="12">
    <source>
        <dbReference type="Proteomes" id="UP000002457"/>
    </source>
</evidence>
<dbReference type="AlphaFoldDB" id="B8GGI0"/>
<organism evidence="11 12">
    <name type="scientific">Methanosphaerula palustris (strain ATCC BAA-1556 / DSM 19958 / E1-9c)</name>
    <dbReference type="NCBI Taxonomy" id="521011"/>
    <lineage>
        <taxon>Archaea</taxon>
        <taxon>Methanobacteriati</taxon>
        <taxon>Methanobacteriota</taxon>
        <taxon>Stenosarchaea group</taxon>
        <taxon>Methanomicrobia</taxon>
        <taxon>Methanomicrobiales</taxon>
        <taxon>Methanoregulaceae</taxon>
        <taxon>Methanosphaerula</taxon>
    </lineage>
</organism>
<feature type="transmembrane region" description="Helical" evidence="7">
    <location>
        <begin position="20"/>
        <end position="43"/>
    </location>
</feature>
<dbReference type="InterPro" id="IPR000700">
    <property type="entry name" value="PAS-assoc_C"/>
</dbReference>
<proteinExistence type="predicted"/>
<dbReference type="PROSITE" id="PS50112">
    <property type="entry name" value="PAS"/>
    <property type="match status" value="3"/>
</dbReference>
<dbReference type="GO" id="GO:0004673">
    <property type="term" value="F:protein histidine kinase activity"/>
    <property type="evidence" value="ECO:0007669"/>
    <property type="project" value="UniProtKB-EC"/>
</dbReference>
<dbReference type="Pfam" id="PF02518">
    <property type="entry name" value="HATPase_c"/>
    <property type="match status" value="1"/>
</dbReference>
<evidence type="ECO:0000256" key="6">
    <source>
        <dbReference type="SAM" id="Coils"/>
    </source>
</evidence>
<keyword evidence="4" id="KW-0808">Transferase</keyword>
<dbReference type="InterPro" id="IPR003594">
    <property type="entry name" value="HATPase_dom"/>
</dbReference>
<dbReference type="KEGG" id="mpl:Mpal_0877"/>
<keyword evidence="12" id="KW-1185">Reference proteome</keyword>
<feature type="transmembrane region" description="Helical" evidence="7">
    <location>
        <begin position="130"/>
        <end position="150"/>
    </location>
</feature>
<dbReference type="Pfam" id="PF13426">
    <property type="entry name" value="PAS_9"/>
    <property type="match status" value="3"/>
</dbReference>
<dbReference type="PANTHER" id="PTHR43304:SF1">
    <property type="entry name" value="PAC DOMAIN-CONTAINING PROTEIN"/>
    <property type="match status" value="1"/>
</dbReference>
<dbReference type="PROSITE" id="PS50113">
    <property type="entry name" value="PAC"/>
    <property type="match status" value="1"/>
</dbReference>
<feature type="domain" description="PAC" evidence="10">
    <location>
        <begin position="662"/>
        <end position="714"/>
    </location>
</feature>
<feature type="transmembrane region" description="Helical" evidence="7">
    <location>
        <begin position="49"/>
        <end position="70"/>
    </location>
</feature>
<dbReference type="EMBL" id="CP001338">
    <property type="protein sequence ID" value="ACL16235.1"/>
    <property type="molecule type" value="Genomic_DNA"/>
</dbReference>
<dbReference type="SUPFAM" id="SSF55785">
    <property type="entry name" value="PYP-like sensor domain (PAS domain)"/>
    <property type="match status" value="4"/>
</dbReference>
<dbReference type="CDD" id="cd00130">
    <property type="entry name" value="PAS"/>
    <property type="match status" value="3"/>
</dbReference>
<dbReference type="eggNOG" id="arCOG06192">
    <property type="taxonomic scope" value="Archaea"/>
</dbReference>
<dbReference type="SMART" id="SM00086">
    <property type="entry name" value="PAC"/>
    <property type="match status" value="3"/>
</dbReference>
<dbReference type="STRING" id="521011.Mpal_0877"/>
<keyword evidence="6" id="KW-0175">Coiled coil</keyword>
<dbReference type="GeneID" id="25394111"/>
<keyword evidence="7" id="KW-0812">Transmembrane</keyword>
<feature type="transmembrane region" description="Helical" evidence="7">
    <location>
        <begin position="226"/>
        <end position="249"/>
    </location>
</feature>
<sequence length="1050" mass="116451">MTGAESGLADDLVFRRATILFGALAAGVGVLGLVGLVFNITLFKSVFPGYKTIAFSAALLCTLFGVILAFHPIRRFRGKARVVVLLVVAAVAVIEALELPFNIAGSHFFIEAGMVRIGDLLTGQPTSAVSPIAVSLFILSAIGLFILFWNPDPAEGWVRDRSAVSVIGLIVGLVGFTFLLSYVYGAPYLYGTLLLPIAAPAAFALVCIGAGLMVGAGPEAFPLRFFVGPSTVALLLRTFLPLALAVVLFESFQNVTQSFLNRTHDALEVSATLVVFSLITGYLVIRAARGLGGTLEVEERRRKAVEEELARNNMDLSATNEELTATEEELRANLDELARGEHELRKSEEKYRSLFENLPDGFAYCRMIYDKDGLPEDFVYLEVNPAFNEITGVGIVMGKRATEVFPGIKEAFPELFETYGRVALTRKPEVFDLDFKPIGKWLQISVYSPLDLHFVAIFEDITSRRKAEEALTLYKIFTENANDIILFIRRNDGRILEANKAAIVTYGYTREELLGLTIFEIRPSDRVDTITRQLDKAAQDGIVFTTLHRKKDGSGIPVEVSSVSMIFEGEQVIVSIIRDISERRHAEEVQALLASIVTHSEDAIFSKTLSGIITSWNAGAEKIYGYTSEEAIGKPVSFLAPAEYADEIEFILEKGRAGEPVENYETTRVRKNGQRFAVSISVSPIRNTSGELIGSSTIVRDITLQKQADEKIKSSEIRYRRLFESAKDGIMILNRDTGEIIDANPFIGSLTGYPQEELVGKYLWDIGFFKDLVSSKIAFLDLQTREYIRFEDLPLETKDGRKIDVEFVSTVYPVDHTSVIQCNIRDITERKKTQDALSIANKKLNILNNITRHDILNQLTAIEGYLELYHDECQGDAKAQGHFNQLIGLAKTIENQISFTKYYQDLGVQAPIWQRVQDVAWSAARSGGSGDIQFFIEDMPLWIFADPLLEKVFYNLYDNSLRHGERVTEIRISAQFLGDDCIITVEDNGVGIPAEDKEQIFDRGVGKHTGLGMFLVREILAITGVTIHETGEPGSGARFEIVVPKGAYRS</sequence>
<feature type="domain" description="Histidine kinase" evidence="8">
    <location>
        <begin position="949"/>
        <end position="1047"/>
    </location>
</feature>
<dbReference type="SMART" id="SM00091">
    <property type="entry name" value="PAS"/>
    <property type="match status" value="4"/>
</dbReference>
<evidence type="ECO:0000259" key="9">
    <source>
        <dbReference type="PROSITE" id="PS50112"/>
    </source>
</evidence>
<dbReference type="Gene3D" id="3.30.450.20">
    <property type="entry name" value="PAS domain"/>
    <property type="match status" value="4"/>
</dbReference>
<evidence type="ECO:0000256" key="3">
    <source>
        <dbReference type="ARBA" id="ARBA00022553"/>
    </source>
</evidence>
<feature type="domain" description="PAS" evidence="9">
    <location>
        <begin position="486"/>
        <end position="541"/>
    </location>
</feature>
<dbReference type="Gene3D" id="3.30.565.10">
    <property type="entry name" value="Histidine kinase-like ATPase, C-terminal domain"/>
    <property type="match status" value="1"/>
</dbReference>